<comment type="subcellular location">
    <subcellularLocation>
        <location evidence="1">Golgi apparatus membrane</location>
        <topology evidence="1">Peripheral membrane protein</topology>
        <orientation evidence="1">Cytoplasmic side</orientation>
    </subcellularLocation>
</comment>
<dbReference type="Gene3D" id="1.10.3630.10">
    <property type="entry name" value="yeast vps74-n-term truncation variant domain like"/>
    <property type="match status" value="1"/>
</dbReference>
<keyword evidence="4" id="KW-0472">Membrane</keyword>
<dbReference type="Pfam" id="PF05719">
    <property type="entry name" value="GPP34"/>
    <property type="match status" value="1"/>
</dbReference>
<reference evidence="5 6" key="1">
    <citation type="submission" date="2020-03" db="EMBL/GenBank/DDBJ databases">
        <title>Whole genome shotgun sequence of Phytohabitans rumicis NBRC 108638.</title>
        <authorList>
            <person name="Komaki H."/>
            <person name="Tamura T."/>
        </authorList>
    </citation>
    <scope>NUCLEOTIDE SEQUENCE [LARGE SCALE GENOMIC DNA]</scope>
    <source>
        <strain evidence="5 6">NBRC 108638</strain>
    </source>
</reference>
<gene>
    <name evidence="5" type="ORF">Prum_039400</name>
</gene>
<accession>A0A6V8L5L2</accession>
<dbReference type="GO" id="GO:0005737">
    <property type="term" value="C:cytoplasm"/>
    <property type="evidence" value="ECO:0007669"/>
    <property type="project" value="UniProtKB-ARBA"/>
</dbReference>
<evidence type="ECO:0000313" key="6">
    <source>
        <dbReference type="Proteomes" id="UP000482960"/>
    </source>
</evidence>
<keyword evidence="6" id="KW-1185">Reference proteome</keyword>
<keyword evidence="3" id="KW-0446">Lipid-binding</keyword>
<keyword evidence="2" id="KW-0333">Golgi apparatus</keyword>
<comment type="caution">
    <text evidence="5">The sequence shown here is derived from an EMBL/GenBank/DDBJ whole genome shotgun (WGS) entry which is preliminary data.</text>
</comment>
<proteinExistence type="predicted"/>
<protein>
    <recommendedName>
        <fullName evidence="7">GPP34 family phosphoprotein</fullName>
    </recommendedName>
</protein>
<evidence type="ECO:0000256" key="2">
    <source>
        <dbReference type="ARBA" id="ARBA00023034"/>
    </source>
</evidence>
<dbReference type="EMBL" id="BLPG01000001">
    <property type="protein sequence ID" value="GFJ90298.1"/>
    <property type="molecule type" value="Genomic_DNA"/>
</dbReference>
<reference evidence="5 6" key="2">
    <citation type="submission" date="2020-03" db="EMBL/GenBank/DDBJ databases">
        <authorList>
            <person name="Ichikawa N."/>
            <person name="Kimura A."/>
            <person name="Kitahashi Y."/>
            <person name="Uohara A."/>
        </authorList>
    </citation>
    <scope>NUCLEOTIDE SEQUENCE [LARGE SCALE GENOMIC DNA]</scope>
    <source>
        <strain evidence="5 6">NBRC 108638</strain>
    </source>
</reference>
<dbReference type="Proteomes" id="UP000482960">
    <property type="component" value="Unassembled WGS sequence"/>
</dbReference>
<dbReference type="GO" id="GO:0070273">
    <property type="term" value="F:phosphatidylinositol-4-phosphate binding"/>
    <property type="evidence" value="ECO:0007669"/>
    <property type="project" value="InterPro"/>
</dbReference>
<name>A0A6V8L5L2_9ACTN</name>
<evidence type="ECO:0000256" key="1">
    <source>
        <dbReference type="ARBA" id="ARBA00004255"/>
    </source>
</evidence>
<dbReference type="InterPro" id="IPR008628">
    <property type="entry name" value="GPP34-like"/>
</dbReference>
<dbReference type="InterPro" id="IPR038261">
    <property type="entry name" value="GPP34-like_sf"/>
</dbReference>
<organism evidence="5 6">
    <name type="scientific">Phytohabitans rumicis</name>
    <dbReference type="NCBI Taxonomy" id="1076125"/>
    <lineage>
        <taxon>Bacteria</taxon>
        <taxon>Bacillati</taxon>
        <taxon>Actinomycetota</taxon>
        <taxon>Actinomycetes</taxon>
        <taxon>Micromonosporales</taxon>
        <taxon>Micromonosporaceae</taxon>
    </lineage>
</organism>
<dbReference type="GO" id="GO:0012505">
    <property type="term" value="C:endomembrane system"/>
    <property type="evidence" value="ECO:0007669"/>
    <property type="project" value="UniProtKB-ARBA"/>
</dbReference>
<evidence type="ECO:0000256" key="3">
    <source>
        <dbReference type="ARBA" id="ARBA00023121"/>
    </source>
</evidence>
<dbReference type="RefSeq" id="WP_173077677.1">
    <property type="nucleotide sequence ID" value="NZ_BAABJB010000024.1"/>
</dbReference>
<dbReference type="AlphaFoldDB" id="A0A6V8L5L2"/>
<evidence type="ECO:0000256" key="4">
    <source>
        <dbReference type="ARBA" id="ARBA00023136"/>
    </source>
</evidence>
<evidence type="ECO:0008006" key="7">
    <source>
        <dbReference type="Google" id="ProtNLM"/>
    </source>
</evidence>
<evidence type="ECO:0000313" key="5">
    <source>
        <dbReference type="EMBL" id="GFJ90298.1"/>
    </source>
</evidence>
<sequence>MLADDFFRLAHDDTSGELRVHAQAAGWGLAAALLGELLYAGRIRITDSLVHVAHPAVPPADAVAHGIFDQIVAERTRHTVRTWLTFLSDDGYEQVATRLVREGHARRKASRFLFVTWSTTYVPVDMKTAAWPVVRLAMGLRQRTPLDEHDVFLAGLAEATGLDEYLIRDADHRDWARGYLRHLLSTVAAPAAELLAHTRAAVGNALVAHHT</sequence>